<dbReference type="PROSITE" id="PS50089">
    <property type="entry name" value="ZF_RING_2"/>
    <property type="match status" value="1"/>
</dbReference>
<evidence type="ECO:0000256" key="2">
    <source>
        <dbReference type="ARBA" id="ARBA00022771"/>
    </source>
</evidence>
<reference evidence="6 7" key="1">
    <citation type="submission" date="2022-01" db="EMBL/GenBank/DDBJ databases">
        <title>A chromosome-scale genome assembly of the false clownfish, Amphiprion ocellaris.</title>
        <authorList>
            <person name="Ryu T."/>
        </authorList>
    </citation>
    <scope>NUCLEOTIDE SEQUENCE [LARGE SCALE GENOMIC DNA]</scope>
</reference>
<dbReference type="PANTHER" id="PTHR25465">
    <property type="entry name" value="B-BOX DOMAIN CONTAINING"/>
    <property type="match status" value="1"/>
</dbReference>
<keyword evidence="1" id="KW-0479">Metal-binding</keyword>
<dbReference type="GO" id="GO:0008270">
    <property type="term" value="F:zinc ion binding"/>
    <property type="evidence" value="ECO:0007669"/>
    <property type="project" value="UniProtKB-KW"/>
</dbReference>
<dbReference type="PANTHER" id="PTHR25465:SF49">
    <property type="entry name" value="BLOODTHIRSTY-RELATED GENE FAMILY, MEMBER 1-RELATED"/>
    <property type="match status" value="1"/>
</dbReference>
<evidence type="ECO:0000256" key="3">
    <source>
        <dbReference type="ARBA" id="ARBA00022833"/>
    </source>
</evidence>
<evidence type="ECO:0000259" key="5">
    <source>
        <dbReference type="PROSITE" id="PS50089"/>
    </source>
</evidence>
<proteinExistence type="predicted"/>
<dbReference type="GeneTree" id="ENSGT01150000286922"/>
<dbReference type="SUPFAM" id="SSF57850">
    <property type="entry name" value="RING/U-box"/>
    <property type="match status" value="1"/>
</dbReference>
<keyword evidence="2 4" id="KW-0863">Zinc-finger</keyword>
<reference evidence="6" key="3">
    <citation type="submission" date="2025-09" db="UniProtKB">
        <authorList>
            <consortium name="Ensembl"/>
        </authorList>
    </citation>
    <scope>IDENTIFICATION</scope>
</reference>
<evidence type="ECO:0000256" key="4">
    <source>
        <dbReference type="PROSITE-ProRule" id="PRU00175"/>
    </source>
</evidence>
<dbReference type="Proteomes" id="UP001501940">
    <property type="component" value="Chromosome 21"/>
</dbReference>
<evidence type="ECO:0000256" key="1">
    <source>
        <dbReference type="ARBA" id="ARBA00022723"/>
    </source>
</evidence>
<sequence>MKCSRGVTRFLLPLKNQQHILRQTLVSIVFMFYLSELFALECHGSASKKKKSSPFHLPLPLKNDFLLCCICLDVFTDPVTIPCKHSFCKNCITQHWTLNVRNTCPMCRSAFHRRPELNVDASIAEKVHQLRQLTGRESSICSKERQDKADVLCDVCARTKRKAVKSCLMTVNLQRLFRKILQQGQFKEKTGWTVGAIREAGNTGSQDKFKLHQNCQNAVKM</sequence>
<reference evidence="6" key="2">
    <citation type="submission" date="2025-08" db="UniProtKB">
        <authorList>
            <consortium name="Ensembl"/>
        </authorList>
    </citation>
    <scope>IDENTIFICATION</scope>
</reference>
<protein>
    <recommendedName>
        <fullName evidence="5">RING-type domain-containing protein</fullName>
    </recommendedName>
</protein>
<dbReference type="Gene3D" id="3.30.40.10">
    <property type="entry name" value="Zinc/RING finger domain, C3HC4 (zinc finger)"/>
    <property type="match status" value="1"/>
</dbReference>
<dbReference type="InterPro" id="IPR027370">
    <property type="entry name" value="Znf-RING_euk"/>
</dbReference>
<feature type="domain" description="RING-type" evidence="5">
    <location>
        <begin position="68"/>
        <end position="108"/>
    </location>
</feature>
<dbReference type="InterPro" id="IPR017907">
    <property type="entry name" value="Znf_RING_CS"/>
</dbReference>
<name>A0AAQ5XJD0_AMPOC</name>
<dbReference type="InterPro" id="IPR001841">
    <property type="entry name" value="Znf_RING"/>
</dbReference>
<organism evidence="6 7">
    <name type="scientific">Amphiprion ocellaris</name>
    <name type="common">Clown anemonefish</name>
    <dbReference type="NCBI Taxonomy" id="80972"/>
    <lineage>
        <taxon>Eukaryota</taxon>
        <taxon>Metazoa</taxon>
        <taxon>Chordata</taxon>
        <taxon>Craniata</taxon>
        <taxon>Vertebrata</taxon>
        <taxon>Euteleostomi</taxon>
        <taxon>Actinopterygii</taxon>
        <taxon>Neopterygii</taxon>
        <taxon>Teleostei</taxon>
        <taxon>Neoteleostei</taxon>
        <taxon>Acanthomorphata</taxon>
        <taxon>Ovalentaria</taxon>
        <taxon>Pomacentridae</taxon>
        <taxon>Amphiprion</taxon>
    </lineage>
</organism>
<keyword evidence="7" id="KW-1185">Reference proteome</keyword>
<evidence type="ECO:0000313" key="7">
    <source>
        <dbReference type="Proteomes" id="UP001501940"/>
    </source>
</evidence>
<dbReference type="InterPro" id="IPR013083">
    <property type="entry name" value="Znf_RING/FYVE/PHD"/>
</dbReference>
<evidence type="ECO:0000313" key="6">
    <source>
        <dbReference type="Ensembl" id="ENSAOCP00000040634.1"/>
    </source>
</evidence>
<dbReference type="Pfam" id="PF13445">
    <property type="entry name" value="zf-RING_UBOX"/>
    <property type="match status" value="1"/>
</dbReference>
<dbReference type="PROSITE" id="PS00518">
    <property type="entry name" value="ZF_RING_1"/>
    <property type="match status" value="1"/>
</dbReference>
<dbReference type="Ensembl" id="ENSAOCT00000052754.1">
    <property type="protein sequence ID" value="ENSAOCP00000040634.1"/>
    <property type="gene ID" value="ENSAOCG00000033009.1"/>
</dbReference>
<accession>A0AAQ5XJD0</accession>
<dbReference type="SMART" id="SM00184">
    <property type="entry name" value="RING"/>
    <property type="match status" value="1"/>
</dbReference>
<dbReference type="InterPro" id="IPR051051">
    <property type="entry name" value="E3_ubiq-ligase_TRIM/RNF"/>
</dbReference>
<dbReference type="AlphaFoldDB" id="A0AAQ5XJD0"/>
<keyword evidence="3" id="KW-0862">Zinc</keyword>